<evidence type="ECO:0000256" key="1">
    <source>
        <dbReference type="SAM" id="MobiDB-lite"/>
    </source>
</evidence>
<accession>A0AAV0WEI4</accession>
<evidence type="ECO:0000313" key="3">
    <source>
        <dbReference type="Proteomes" id="UP001160148"/>
    </source>
</evidence>
<proteinExistence type="predicted"/>
<protein>
    <submittedName>
        <fullName evidence="2">Uncharacterized protein</fullName>
    </submittedName>
</protein>
<dbReference type="Proteomes" id="UP001160148">
    <property type="component" value="Unassembled WGS sequence"/>
</dbReference>
<name>A0AAV0WEI4_9HEMI</name>
<sequence>MQQAGGYPIPSSVVDLLNVVEPSYHNVARSMEVVNKAHTMRKGNCLNKYSVSPTKTANAITFRDVQKSTVSSAFNLDLKMSKSLPSSPMATVLIAHGKNPASARLMMADWRNRQHSFEDGQSVTPQLQEETIETTTDQLFTTTDVVVENLTTTTNDTISTADRTRRGPRTHYGEADDKRWFSVEVATNADRKSPSQYSTSNLECPCLVNKLQPDIRFPDEHDKEVGEKIGDGTDWRKL</sequence>
<dbReference type="AlphaFoldDB" id="A0AAV0WEI4"/>
<reference evidence="2 3" key="1">
    <citation type="submission" date="2023-01" db="EMBL/GenBank/DDBJ databases">
        <authorList>
            <person name="Whitehead M."/>
        </authorList>
    </citation>
    <scope>NUCLEOTIDE SEQUENCE [LARGE SCALE GENOMIC DNA]</scope>
</reference>
<organism evidence="2 3">
    <name type="scientific">Macrosiphum euphorbiae</name>
    <name type="common">potato aphid</name>
    <dbReference type="NCBI Taxonomy" id="13131"/>
    <lineage>
        <taxon>Eukaryota</taxon>
        <taxon>Metazoa</taxon>
        <taxon>Ecdysozoa</taxon>
        <taxon>Arthropoda</taxon>
        <taxon>Hexapoda</taxon>
        <taxon>Insecta</taxon>
        <taxon>Pterygota</taxon>
        <taxon>Neoptera</taxon>
        <taxon>Paraneoptera</taxon>
        <taxon>Hemiptera</taxon>
        <taxon>Sternorrhyncha</taxon>
        <taxon>Aphidomorpha</taxon>
        <taxon>Aphidoidea</taxon>
        <taxon>Aphididae</taxon>
        <taxon>Macrosiphini</taxon>
        <taxon>Macrosiphum</taxon>
    </lineage>
</organism>
<feature type="region of interest" description="Disordered" evidence="1">
    <location>
        <begin position="218"/>
        <end position="238"/>
    </location>
</feature>
<dbReference type="EMBL" id="CARXXK010000002">
    <property type="protein sequence ID" value="CAI6354420.1"/>
    <property type="molecule type" value="Genomic_DNA"/>
</dbReference>
<comment type="caution">
    <text evidence="2">The sequence shown here is derived from an EMBL/GenBank/DDBJ whole genome shotgun (WGS) entry which is preliminary data.</text>
</comment>
<keyword evidence="3" id="KW-1185">Reference proteome</keyword>
<gene>
    <name evidence="2" type="ORF">MEUPH1_LOCUS10425</name>
</gene>
<evidence type="ECO:0000313" key="2">
    <source>
        <dbReference type="EMBL" id="CAI6354420.1"/>
    </source>
</evidence>